<comment type="cofactor">
    <cofactor evidence="1 15">
        <name>Zn(2+)</name>
        <dbReference type="ChEBI" id="CHEBI:29105"/>
    </cofactor>
</comment>
<comment type="function">
    <text evidence="13 15">Catalyzes the attachment of isoleucine to tRNA(Ile). As IleRS can inadvertently accommodate and process structurally similar amino acids such as valine, to avoid such errors it has two additional distinct tRNA(Ile)-dependent editing activities. One activity is designated as 'pretransfer' editing and involves the hydrolysis of activated Val-AMP. The other activity is designated 'posttransfer' editing and involves deacylation of mischarged Val-tRNA(Ile).</text>
</comment>
<keyword evidence="8 15" id="KW-0547">Nucleotide-binding</keyword>
<evidence type="ECO:0000256" key="13">
    <source>
        <dbReference type="ARBA" id="ARBA00025217"/>
    </source>
</evidence>
<dbReference type="Pfam" id="PF00133">
    <property type="entry name" value="tRNA-synt_1"/>
    <property type="match status" value="1"/>
</dbReference>
<dbReference type="Gene3D" id="1.10.730.10">
    <property type="entry name" value="Isoleucyl-tRNA Synthetase, Domain 1"/>
    <property type="match status" value="1"/>
</dbReference>
<comment type="subcellular location">
    <subcellularLocation>
        <location evidence="2 15">Cytoplasm</location>
    </subcellularLocation>
</comment>
<evidence type="ECO:0000256" key="11">
    <source>
        <dbReference type="ARBA" id="ARBA00022917"/>
    </source>
</evidence>
<dbReference type="InterPro" id="IPR013155">
    <property type="entry name" value="M/V/L/I-tRNA-synth_anticd-bd"/>
</dbReference>
<name>A0A3E0VFX7_9MICO</name>
<dbReference type="GO" id="GO:0000049">
    <property type="term" value="F:tRNA binding"/>
    <property type="evidence" value="ECO:0007669"/>
    <property type="project" value="InterPro"/>
</dbReference>
<evidence type="ECO:0000313" key="19">
    <source>
        <dbReference type="EMBL" id="RFA08812.1"/>
    </source>
</evidence>
<evidence type="ECO:0000256" key="3">
    <source>
        <dbReference type="ARBA" id="ARBA00007078"/>
    </source>
</evidence>
<evidence type="ECO:0000259" key="18">
    <source>
        <dbReference type="Pfam" id="PF08264"/>
    </source>
</evidence>
<dbReference type="PANTHER" id="PTHR42780:SF1">
    <property type="entry name" value="ISOLEUCINE--TRNA LIGASE, CYTOPLASMIC"/>
    <property type="match status" value="1"/>
</dbReference>
<dbReference type="Proteomes" id="UP000256486">
    <property type="component" value="Unassembled WGS sequence"/>
</dbReference>
<keyword evidence="6 15" id="KW-0436">Ligase</keyword>
<dbReference type="CDD" id="cd00818">
    <property type="entry name" value="IleRS_core"/>
    <property type="match status" value="1"/>
</dbReference>
<dbReference type="GO" id="GO:0004822">
    <property type="term" value="F:isoleucine-tRNA ligase activity"/>
    <property type="evidence" value="ECO:0007669"/>
    <property type="project" value="UniProtKB-UniRule"/>
</dbReference>
<dbReference type="Gene3D" id="3.90.740.10">
    <property type="entry name" value="Valyl/Leucyl/Isoleucyl-tRNA synthetase, editing domain"/>
    <property type="match status" value="1"/>
</dbReference>
<dbReference type="SUPFAM" id="SSF52374">
    <property type="entry name" value="Nucleotidylyl transferase"/>
    <property type="match status" value="1"/>
</dbReference>
<keyword evidence="9 15" id="KW-0862">Zinc</keyword>
<dbReference type="SUPFAM" id="SSF47323">
    <property type="entry name" value="Anticodon-binding domain of a subclass of class I aminoacyl-tRNA synthetases"/>
    <property type="match status" value="1"/>
</dbReference>
<evidence type="ECO:0000256" key="9">
    <source>
        <dbReference type="ARBA" id="ARBA00022833"/>
    </source>
</evidence>
<dbReference type="FunFam" id="3.40.50.620:FF:000063">
    <property type="entry name" value="Isoleucine--tRNA ligase"/>
    <property type="match status" value="1"/>
</dbReference>
<evidence type="ECO:0000256" key="12">
    <source>
        <dbReference type="ARBA" id="ARBA00023146"/>
    </source>
</evidence>
<comment type="similarity">
    <text evidence="3 15">Belongs to the class-I aminoacyl-tRNA synthetase family. IleS type 2 subfamily.</text>
</comment>
<dbReference type="InterPro" id="IPR033709">
    <property type="entry name" value="Anticodon_Ile_ABEc"/>
</dbReference>
<evidence type="ECO:0000256" key="10">
    <source>
        <dbReference type="ARBA" id="ARBA00022840"/>
    </source>
</evidence>
<dbReference type="GO" id="GO:0008270">
    <property type="term" value="F:zinc ion binding"/>
    <property type="evidence" value="ECO:0007669"/>
    <property type="project" value="UniProtKB-UniRule"/>
</dbReference>
<proteinExistence type="inferred from homology"/>
<evidence type="ECO:0000256" key="14">
    <source>
        <dbReference type="ARBA" id="ARBA00048359"/>
    </source>
</evidence>
<dbReference type="GO" id="GO:0005737">
    <property type="term" value="C:cytoplasm"/>
    <property type="evidence" value="ECO:0007669"/>
    <property type="project" value="UniProtKB-SubCell"/>
</dbReference>
<comment type="domain">
    <text evidence="15">IleRS has two distinct active sites: one for aminoacylation and one for editing. The misactivated valine is translocated from the active site to the editing site, which sterically excludes the correctly activated isoleucine. The single editing site contains two valyl binding pockets, one specific for each substrate (Val-AMP or Val-tRNA(Ile)).</text>
</comment>
<feature type="domain" description="Methionyl/Valyl/Leucyl/Isoleucyl-tRNA synthetase anticodon-binding" evidence="18">
    <location>
        <begin position="773"/>
        <end position="912"/>
    </location>
</feature>
<dbReference type="GO" id="GO:0002161">
    <property type="term" value="F:aminoacyl-tRNA deacylase activity"/>
    <property type="evidence" value="ECO:0007669"/>
    <property type="project" value="InterPro"/>
</dbReference>
<feature type="short sequence motif" description="'HIGH' region" evidence="15">
    <location>
        <begin position="78"/>
        <end position="88"/>
    </location>
</feature>
<dbReference type="PANTHER" id="PTHR42780">
    <property type="entry name" value="SOLEUCYL-TRNA SYNTHETASE"/>
    <property type="match status" value="1"/>
</dbReference>
<dbReference type="PRINTS" id="PR00984">
    <property type="entry name" value="TRNASYNTHILE"/>
</dbReference>
<organism evidence="19 20">
    <name type="scientific">Subtercola boreus</name>
    <dbReference type="NCBI Taxonomy" id="120213"/>
    <lineage>
        <taxon>Bacteria</taxon>
        <taxon>Bacillati</taxon>
        <taxon>Actinomycetota</taxon>
        <taxon>Actinomycetes</taxon>
        <taxon>Micrococcales</taxon>
        <taxon>Microbacteriaceae</taxon>
        <taxon>Subtercola</taxon>
    </lineage>
</organism>
<dbReference type="InterPro" id="IPR009008">
    <property type="entry name" value="Val/Leu/Ile-tRNA-synth_edit"/>
</dbReference>
<evidence type="ECO:0000256" key="1">
    <source>
        <dbReference type="ARBA" id="ARBA00001947"/>
    </source>
</evidence>
<evidence type="ECO:0000256" key="4">
    <source>
        <dbReference type="ARBA" id="ARBA00011245"/>
    </source>
</evidence>
<dbReference type="InterPro" id="IPR002301">
    <property type="entry name" value="Ile-tRNA-ligase"/>
</dbReference>
<dbReference type="OrthoDB" id="9810365at2"/>
<keyword evidence="12 15" id="KW-0030">Aminoacyl-tRNA synthetase</keyword>
<keyword evidence="7 15" id="KW-0479">Metal-binding</keyword>
<keyword evidence="11 15" id="KW-0648">Protein biosynthesis</keyword>
<evidence type="ECO:0000259" key="17">
    <source>
        <dbReference type="Pfam" id="PF00133"/>
    </source>
</evidence>
<comment type="caution">
    <text evidence="19">The sequence shown here is derived from an EMBL/GenBank/DDBJ whole genome shotgun (WGS) entry which is preliminary data.</text>
</comment>
<evidence type="ECO:0000313" key="20">
    <source>
        <dbReference type="Proteomes" id="UP000256486"/>
    </source>
</evidence>
<gene>
    <name evidence="15" type="primary">ileS</name>
    <name evidence="19" type="ORF">B7R54_05905</name>
</gene>
<dbReference type="AlphaFoldDB" id="A0A3E0VFX7"/>
<dbReference type="Pfam" id="PF19302">
    <property type="entry name" value="DUF5915"/>
    <property type="match status" value="1"/>
</dbReference>
<feature type="short sequence motif" description="'KMSKS' region" evidence="15">
    <location>
        <begin position="679"/>
        <end position="683"/>
    </location>
</feature>
<evidence type="ECO:0000256" key="6">
    <source>
        <dbReference type="ARBA" id="ARBA00022598"/>
    </source>
</evidence>
<dbReference type="Gene3D" id="3.40.50.620">
    <property type="entry name" value="HUPs"/>
    <property type="match status" value="2"/>
</dbReference>
<keyword evidence="10 15" id="KW-0067">ATP-binding</keyword>
<feature type="region of interest" description="Disordered" evidence="16">
    <location>
        <begin position="1"/>
        <end position="39"/>
    </location>
</feature>
<comment type="catalytic activity">
    <reaction evidence="14 15">
        <text>tRNA(Ile) + L-isoleucine + ATP = L-isoleucyl-tRNA(Ile) + AMP + diphosphate</text>
        <dbReference type="Rhea" id="RHEA:11060"/>
        <dbReference type="Rhea" id="RHEA-COMP:9666"/>
        <dbReference type="Rhea" id="RHEA-COMP:9695"/>
        <dbReference type="ChEBI" id="CHEBI:30616"/>
        <dbReference type="ChEBI" id="CHEBI:33019"/>
        <dbReference type="ChEBI" id="CHEBI:58045"/>
        <dbReference type="ChEBI" id="CHEBI:78442"/>
        <dbReference type="ChEBI" id="CHEBI:78528"/>
        <dbReference type="ChEBI" id="CHEBI:456215"/>
        <dbReference type="EC" id="6.1.1.5"/>
    </reaction>
</comment>
<dbReference type="CDD" id="cd07961">
    <property type="entry name" value="Anticodon_Ia_Ile_ABEc"/>
    <property type="match status" value="1"/>
</dbReference>
<evidence type="ECO:0000256" key="2">
    <source>
        <dbReference type="ARBA" id="ARBA00004496"/>
    </source>
</evidence>
<evidence type="ECO:0000256" key="15">
    <source>
        <dbReference type="HAMAP-Rule" id="MF_02003"/>
    </source>
</evidence>
<reference evidence="19 20" key="1">
    <citation type="submission" date="2017-04" db="EMBL/GenBank/DDBJ databases">
        <title>Comparative genome analysis of Subtercola boreus.</title>
        <authorList>
            <person name="Cho Y.-J."/>
            <person name="Cho A."/>
            <person name="Kim O.-S."/>
            <person name="Lee J.-I."/>
        </authorList>
    </citation>
    <scope>NUCLEOTIDE SEQUENCE [LARGE SCALE GENOMIC DNA]</scope>
    <source>
        <strain evidence="19 20">K300</strain>
    </source>
</reference>
<dbReference type="Pfam" id="PF08264">
    <property type="entry name" value="Anticodon_1"/>
    <property type="match status" value="1"/>
</dbReference>
<feature type="compositionally biased region" description="Low complexity" evidence="16">
    <location>
        <begin position="14"/>
        <end position="38"/>
    </location>
</feature>
<evidence type="ECO:0000256" key="5">
    <source>
        <dbReference type="ARBA" id="ARBA00022490"/>
    </source>
</evidence>
<comment type="subunit">
    <text evidence="4 15">Monomer.</text>
</comment>
<dbReference type="GO" id="GO:0006428">
    <property type="term" value="P:isoleucyl-tRNA aminoacylation"/>
    <property type="evidence" value="ECO:0007669"/>
    <property type="project" value="UniProtKB-UniRule"/>
</dbReference>
<dbReference type="RefSeq" id="WP_116414214.1">
    <property type="nucleotide sequence ID" value="NZ_NBWZ01000001.1"/>
</dbReference>
<protein>
    <recommendedName>
        <fullName evidence="15">Isoleucine--tRNA ligase</fullName>
        <ecNumber evidence="15">6.1.1.5</ecNumber>
    </recommendedName>
    <alternativeName>
        <fullName evidence="15">Isoleucyl-tRNA synthetase</fullName>
        <shortName evidence="15">IleRS</shortName>
    </alternativeName>
</protein>
<accession>A0A3E0VFX7</accession>
<dbReference type="GO" id="GO:0005524">
    <property type="term" value="F:ATP binding"/>
    <property type="evidence" value="ECO:0007669"/>
    <property type="project" value="UniProtKB-UniRule"/>
</dbReference>
<feature type="binding site" evidence="15">
    <location>
        <position position="682"/>
    </location>
    <ligand>
        <name>ATP</name>
        <dbReference type="ChEBI" id="CHEBI:30616"/>
    </ligand>
</feature>
<keyword evidence="20" id="KW-1185">Reference proteome</keyword>
<dbReference type="HAMAP" id="MF_02003">
    <property type="entry name" value="Ile_tRNA_synth_type2"/>
    <property type="match status" value="1"/>
</dbReference>
<dbReference type="SUPFAM" id="SSF50677">
    <property type="entry name" value="ValRS/IleRS/LeuRS editing domain"/>
    <property type="match status" value="1"/>
</dbReference>
<dbReference type="EC" id="6.1.1.5" evidence="15"/>
<dbReference type="InterPro" id="IPR009080">
    <property type="entry name" value="tRNAsynth_Ia_anticodon-bd"/>
</dbReference>
<dbReference type="EMBL" id="NBWZ01000001">
    <property type="protein sequence ID" value="RFA08812.1"/>
    <property type="molecule type" value="Genomic_DNA"/>
</dbReference>
<dbReference type="InterPro" id="IPR014729">
    <property type="entry name" value="Rossmann-like_a/b/a_fold"/>
</dbReference>
<dbReference type="InterPro" id="IPR002300">
    <property type="entry name" value="aa-tRNA-synth_Ia"/>
</dbReference>
<evidence type="ECO:0000256" key="8">
    <source>
        <dbReference type="ARBA" id="ARBA00022741"/>
    </source>
</evidence>
<dbReference type="InterPro" id="IPR023586">
    <property type="entry name" value="Ile-tRNA-ligase_type2"/>
</dbReference>
<keyword evidence="5 15" id="KW-0963">Cytoplasm</keyword>
<dbReference type="NCBIfam" id="TIGR00392">
    <property type="entry name" value="ileS"/>
    <property type="match status" value="1"/>
</dbReference>
<dbReference type="FunFam" id="3.40.50.620:FF:000075">
    <property type="entry name" value="Isoleucine--tRNA ligase"/>
    <property type="match status" value="1"/>
</dbReference>
<evidence type="ECO:0000256" key="7">
    <source>
        <dbReference type="ARBA" id="ARBA00022723"/>
    </source>
</evidence>
<feature type="domain" description="Aminoacyl-tRNA synthetase class Ia" evidence="17">
    <location>
        <begin position="48"/>
        <end position="713"/>
    </location>
</feature>
<evidence type="ECO:0000256" key="16">
    <source>
        <dbReference type="SAM" id="MobiDB-lite"/>
    </source>
</evidence>
<sequence length="1189" mass="131122">MTYPKESPAGAAFGPGSNSPGSNSSGSNGSGSNSISPSPRFPAIEEQVLGFWKADGTFQASIDQRADAPEWVFYDGPPFANGLPHYGHLLTGYAKDLFPRFQTMRGKLVHRRFGWDTHGLPAELEAMRQLGITEKSEIEAMGIAEFNAAARASVLQYTGEWQEYVTRQARWVDFENDYKTLDITFMESVIWAFKQLHDKGLAYEGFRVLPYCWHDETPLSNHELRMDDDVYKMRQDQTVTVTFPLVGTKAESLGLTAVRALAWTTTPWTLPTNLALAVGPGITYAVVPSGPNGTADAEVAREQGSDAPDVATDVLSADYLLAEDLVGNYAKELGYDSAEAARAAVTRTLLGSELDGVKYDRLWDYYADAETYGTQNAWQILVADYVSTTEGTGIVHQSPAYGEEDQKICEAAGIPVLISVDEGARFLPNITEVAGLQVFEANKPLTQLLKAQGRLLRQASYEHSYPHCWRCRNPLIYKAVSSWFIRVTDFRGRMEDLNQQIEWVPENVKDGQFGKWVSNARDWSISRNRYWGSPIPVWKSDNPEYPRVDVYGSLDELARDFGALPLNADGQPDLHRPYIDSLTRPNPDDPTGGSTMRRIEDVLDVWFDSGSMPFAQVHYPFENHDWFDTHSPADFIVEYIGQTRGWFYTMHILSTALFDRPAFKNVISHGIVLGSDGQKMSKSLRNYPDVNEVFDRDGSDAMRWFLMSSPVLRGGNLIVTEEGIRESVRQFILPLWNTYYFFSLYANAAGGADAAGEAGYEASWRTDSTDVLDRYLLAKTRDLVEGVTADLEALDATVAASRLRDFADVLTNWYVRRSRDRFWSGDDRQGFDTLYTVLETLTRLSAPLIPLIGDHVWKGLTGGRSVHLEDWPHANAFPEEPELVAAMDRIRAISSSALSLRKANGLRVRLPLASLTVVTENAAALAAFEEILRDELNVKAVSFVEQVPTSAADFGITSRLTVNARAAGPRLGKQVQQVIKAARNGDWSEHDGVVTAGGIDLEAAEYELVLETSAPDVAGQPAASADGPAPGVGAPSSQALALLPGGGFALLDTTMTPELEAEGLARDVIRAVQETRKGAGFDVSDRITLDLVFFSDADADAVRSVAAGGSGSNAGTVAIDEETLATRFTVVSPKDFRNLERYREVLVSEWIGRMVSTPPEHFARVEKDRYANSDLFVVAVSRPEGVRDV</sequence>